<dbReference type="InterPro" id="IPR027417">
    <property type="entry name" value="P-loop_NTPase"/>
</dbReference>
<proteinExistence type="predicted"/>
<keyword evidence="2" id="KW-0067">ATP-binding</keyword>
<organism evidence="2 3">
    <name type="scientific">Caenispirillum bisanense</name>
    <dbReference type="NCBI Taxonomy" id="414052"/>
    <lineage>
        <taxon>Bacteria</taxon>
        <taxon>Pseudomonadati</taxon>
        <taxon>Pseudomonadota</taxon>
        <taxon>Alphaproteobacteria</taxon>
        <taxon>Rhodospirillales</taxon>
        <taxon>Novispirillaceae</taxon>
        <taxon>Caenispirillum</taxon>
    </lineage>
</organism>
<protein>
    <submittedName>
        <fullName evidence="2">Superfamily II DNA or RNA helicase</fullName>
    </submittedName>
</protein>
<dbReference type="GO" id="GO:0005524">
    <property type="term" value="F:ATP binding"/>
    <property type="evidence" value="ECO:0007669"/>
    <property type="project" value="InterPro"/>
</dbReference>
<dbReference type="Pfam" id="PF04851">
    <property type="entry name" value="ResIII"/>
    <property type="match status" value="1"/>
</dbReference>
<keyword evidence="3" id="KW-1185">Reference proteome</keyword>
<dbReference type="GO" id="GO:0003677">
    <property type="term" value="F:DNA binding"/>
    <property type="evidence" value="ECO:0007669"/>
    <property type="project" value="InterPro"/>
</dbReference>
<dbReference type="OrthoDB" id="9804145at2"/>
<dbReference type="GO" id="GO:0004386">
    <property type="term" value="F:helicase activity"/>
    <property type="evidence" value="ECO:0007669"/>
    <property type="project" value="UniProtKB-KW"/>
</dbReference>
<keyword evidence="2" id="KW-0547">Nucleotide-binding</keyword>
<feature type="domain" description="Helicase/UvrB N-terminal" evidence="1">
    <location>
        <begin position="2"/>
        <end position="203"/>
    </location>
</feature>
<reference evidence="2 3" key="1">
    <citation type="submission" date="2017-09" db="EMBL/GenBank/DDBJ databases">
        <authorList>
            <person name="Ehlers B."/>
            <person name="Leendertz F.H."/>
        </authorList>
    </citation>
    <scope>NUCLEOTIDE SEQUENCE [LARGE SCALE GENOMIC DNA]</scope>
    <source>
        <strain evidence="2 3">USBA 140</strain>
    </source>
</reference>
<dbReference type="SUPFAM" id="SSF52540">
    <property type="entry name" value="P-loop containing nucleoside triphosphate hydrolases"/>
    <property type="match status" value="1"/>
</dbReference>
<keyword evidence="2" id="KW-0378">Hydrolase</keyword>
<dbReference type="InterPro" id="IPR006935">
    <property type="entry name" value="Helicase/UvrB_N"/>
</dbReference>
<dbReference type="AlphaFoldDB" id="A0A286GIC8"/>
<evidence type="ECO:0000313" key="2">
    <source>
        <dbReference type="EMBL" id="SOD95281.1"/>
    </source>
</evidence>
<name>A0A286GIC8_9PROT</name>
<dbReference type="Proteomes" id="UP000219621">
    <property type="component" value="Unassembled WGS sequence"/>
</dbReference>
<dbReference type="Gene3D" id="3.40.50.300">
    <property type="entry name" value="P-loop containing nucleotide triphosphate hydrolases"/>
    <property type="match status" value="1"/>
</dbReference>
<gene>
    <name evidence="2" type="ORF">SAMN05421508_104287</name>
</gene>
<dbReference type="EMBL" id="OCNJ01000004">
    <property type="protein sequence ID" value="SOD95281.1"/>
    <property type="molecule type" value="Genomic_DNA"/>
</dbReference>
<keyword evidence="2" id="KW-0347">Helicase</keyword>
<accession>A0A286GIC8</accession>
<evidence type="ECO:0000259" key="1">
    <source>
        <dbReference type="Pfam" id="PF04851"/>
    </source>
</evidence>
<dbReference type="RefSeq" id="WP_097279240.1">
    <property type="nucleotide sequence ID" value="NZ_OCNJ01000004.1"/>
</dbReference>
<sequence length="839" mass="92890">MITLKDFQETACDAIVQSVASLLVDLTRADAHQQRAIIRHKGCLLLKAPTGSGKTLTIGRSLELLATSPATAAHELVWFWFTPFSGLVGQTATALRGECPGLRVRNPVHDRDAGHTRSGDVFVTTWAGLAVQDAATRRMRQDDDEMPSVDALITALRANGWRIGAVVDESHHGFTAAGAAQARQFYEQVLKPDVTILTTATPKDADVELFQRAVGFERLGWVEVSREDAVANRLNKQGIRAVTFEPDPRDERLLDPVEVCITATVRHHRELCAMLEAASIPVVPLTLVQVENDGDGEDGVARMRTLLIANGVPEGRIAVHTADEPDASFHALANDHDTEFLIFKLAAATGFDVPRAWILASVRRARSKEFGLQVLGRIMRVHPLIQPRENLSDLLEYGYVFLANPGSQDGLVRAATDIKDLRTGMELVTDNIRVVSVAGDRVIIADRDTGWQAEFAAGTVPSETGAAAEPAAAPAGSATATASASPLQMTLTGVLHLTAERRRQGHGAARTIPPAGYTYTLKSELAVPPRLRREELPVADDGLLDRVVQYFSFTPEMLNRYNQDFVQVLQTETDVFTTAATVHTHGYALSERRISQEAQASFQFSGSIDPAALQRALLGKLRTLLTDRGWTIDERKLRRTLQLVGILNRPAIQDAIRNALRTHVRCTDAAPLPLEIRAPFGLVPSLRNIYGVMPPLRREVPEDARRFLPCFDSGWERNFARILDGNNHGAVRWWMRNEDRKDWAVSVVRPDGRHYYPDLVVAVDGRDSLSNIGLVEIKERIYDEASLIKVRTDHIEYGKILMLFYKEDDATFFQVEYNPATRTNSLVAQFDVDMLRRTT</sequence>
<evidence type="ECO:0000313" key="3">
    <source>
        <dbReference type="Proteomes" id="UP000219621"/>
    </source>
</evidence>
<dbReference type="GO" id="GO:0016787">
    <property type="term" value="F:hydrolase activity"/>
    <property type="evidence" value="ECO:0007669"/>
    <property type="project" value="InterPro"/>
</dbReference>